<dbReference type="SUPFAM" id="SSF52540">
    <property type="entry name" value="P-loop containing nucleoside triphosphate hydrolases"/>
    <property type="match status" value="1"/>
</dbReference>
<dbReference type="Gene3D" id="3.40.50.300">
    <property type="entry name" value="P-loop containing nucleotide triphosphate hydrolases"/>
    <property type="match status" value="1"/>
</dbReference>
<dbReference type="InterPro" id="IPR027417">
    <property type="entry name" value="P-loop_NTPase"/>
</dbReference>
<dbReference type="EMBL" id="CP148066">
    <property type="protein sequence ID" value="WXL28313.1"/>
    <property type="molecule type" value="Genomic_DNA"/>
</dbReference>
<evidence type="ECO:0000313" key="2">
    <source>
        <dbReference type="Proteomes" id="UP001460679"/>
    </source>
</evidence>
<evidence type="ECO:0008006" key="3">
    <source>
        <dbReference type="Google" id="ProtNLM"/>
    </source>
</evidence>
<proteinExistence type="predicted"/>
<dbReference type="RefSeq" id="WP_338867356.1">
    <property type="nucleotide sequence ID" value="NZ_CP148066.1"/>
</dbReference>
<gene>
    <name evidence="1" type="ORF">WG616_03025</name>
</gene>
<sequence>MENNVYKLIDNSIEQNKKIQTILFSTTQNVNLDPYLLYFINHIQSNYFTDSESLLNSKNCIVINAIKTINKEDITDAIMRISASSDEESNVLVIKNIENGSASSLNALLKFLESLPENVFVVMTTKNKYRVLSTIISRSVLIDINFKDKEKIQKLDLLRNSMFKEFWAYLTDDEEFINAKYNEETENNLQNIFDAFNSLDDKKFLAKLVNIFNKDNSLVILNFLSVLYSEIIFDQNNFFRSIFNLNKNLYNTEKDWILFFNLIEEYKKIFKKDNINFNVQKSEFFIKLSELYNV</sequence>
<reference evidence="1" key="1">
    <citation type="submission" date="2024-03" db="EMBL/GenBank/DDBJ databases">
        <title>Complete genome sequence of Mycoplasma gypis type strain B1/T1.</title>
        <authorList>
            <person name="Spergser J."/>
        </authorList>
    </citation>
    <scope>NUCLEOTIDE SEQUENCE [LARGE SCALE GENOMIC DNA]</scope>
    <source>
        <strain evidence="1">B1/T1</strain>
    </source>
</reference>
<keyword evidence="2" id="KW-1185">Reference proteome</keyword>
<accession>A0ABZ2RNH6</accession>
<dbReference type="Proteomes" id="UP001460679">
    <property type="component" value="Chromosome"/>
</dbReference>
<name>A0ABZ2RNH6_9BACT</name>
<evidence type="ECO:0000313" key="1">
    <source>
        <dbReference type="EMBL" id="WXL28313.1"/>
    </source>
</evidence>
<organism evidence="1 2">
    <name type="scientific">[Mycoplasma] gypis</name>
    <dbReference type="NCBI Taxonomy" id="92404"/>
    <lineage>
        <taxon>Bacteria</taxon>
        <taxon>Bacillati</taxon>
        <taxon>Mycoplasmatota</taxon>
        <taxon>Mycoplasmoidales</taxon>
        <taxon>Metamycoplasmataceae</taxon>
        <taxon>Metamycoplasma</taxon>
    </lineage>
</organism>
<dbReference type="Pfam" id="PF13177">
    <property type="entry name" value="DNA_pol3_delta2"/>
    <property type="match status" value="1"/>
</dbReference>
<protein>
    <recommendedName>
        <fullName evidence="3">DNA polymerase III subunit delta</fullName>
    </recommendedName>
</protein>